<evidence type="ECO:0000256" key="3">
    <source>
        <dbReference type="SAM" id="SignalP"/>
    </source>
</evidence>
<proteinExistence type="predicted"/>
<dbReference type="OrthoDB" id="2439692at2759"/>
<dbReference type="Proteomes" id="UP000224080">
    <property type="component" value="Unassembled WGS sequence"/>
</dbReference>
<accession>A0A2B7X3C6</accession>
<organism evidence="5 6">
    <name type="scientific">Blastomyces parvus</name>
    <dbReference type="NCBI Taxonomy" id="2060905"/>
    <lineage>
        <taxon>Eukaryota</taxon>
        <taxon>Fungi</taxon>
        <taxon>Dikarya</taxon>
        <taxon>Ascomycota</taxon>
        <taxon>Pezizomycotina</taxon>
        <taxon>Eurotiomycetes</taxon>
        <taxon>Eurotiomycetidae</taxon>
        <taxon>Onygenales</taxon>
        <taxon>Ajellomycetaceae</taxon>
        <taxon>Blastomyces</taxon>
    </lineage>
</organism>
<feature type="compositionally biased region" description="Low complexity" evidence="1">
    <location>
        <begin position="131"/>
        <end position="144"/>
    </location>
</feature>
<protein>
    <recommendedName>
        <fullName evidence="4">DUF7707 domain-containing protein</fullName>
    </recommendedName>
</protein>
<keyword evidence="6" id="KW-1185">Reference proteome</keyword>
<name>A0A2B7X3C6_9EURO</name>
<keyword evidence="2" id="KW-0812">Transmembrane</keyword>
<keyword evidence="2" id="KW-1133">Transmembrane helix</keyword>
<dbReference type="Pfam" id="PF24808">
    <property type="entry name" value="DUF7707"/>
    <property type="match status" value="1"/>
</dbReference>
<evidence type="ECO:0000256" key="2">
    <source>
        <dbReference type="SAM" id="Phobius"/>
    </source>
</evidence>
<dbReference type="PANTHER" id="PTHR38118:SF2">
    <property type="entry name" value="CDP-ALCOHOL PHOSPHATIDYLTRANSFERASE PROTEIN"/>
    <property type="match status" value="1"/>
</dbReference>
<dbReference type="InterPro" id="IPR056124">
    <property type="entry name" value="DUF7707"/>
</dbReference>
<evidence type="ECO:0000259" key="4">
    <source>
        <dbReference type="Pfam" id="PF24808"/>
    </source>
</evidence>
<reference evidence="5 6" key="1">
    <citation type="submission" date="2017-10" db="EMBL/GenBank/DDBJ databases">
        <title>Comparative genomics in systemic dimorphic fungi from Ajellomycetaceae.</title>
        <authorList>
            <person name="Munoz J.F."/>
            <person name="Mcewen J.G."/>
            <person name="Clay O.K."/>
            <person name="Cuomo C.A."/>
        </authorList>
    </citation>
    <scope>NUCLEOTIDE SEQUENCE [LARGE SCALE GENOMIC DNA]</scope>
    <source>
        <strain evidence="5 6">UAMH130</strain>
    </source>
</reference>
<sequence length="199" mass="20633">MLFPAVLLALSSIAGVVSSQSIDPSTIPEATREAWCRDQTTSCPLLCMQSKGATGEPESNDCDPETLVFSCICSTGLSPNASEYSQTIPYYICTEANNQCVRNCNGDPRCQTACREDNPCGAQSPRRVTLTPSSPTATKTGAATGTATEGVVYTGLGEDSGTKPGKEGAAGRSMVVQVGQVYAVGVVIAGFLVGFSVLM</sequence>
<evidence type="ECO:0000313" key="6">
    <source>
        <dbReference type="Proteomes" id="UP000224080"/>
    </source>
</evidence>
<evidence type="ECO:0000256" key="1">
    <source>
        <dbReference type="SAM" id="MobiDB-lite"/>
    </source>
</evidence>
<feature type="transmembrane region" description="Helical" evidence="2">
    <location>
        <begin position="181"/>
        <end position="198"/>
    </location>
</feature>
<gene>
    <name evidence="5" type="ORF">GX51_04110</name>
</gene>
<comment type="caution">
    <text evidence="5">The sequence shown here is derived from an EMBL/GenBank/DDBJ whole genome shotgun (WGS) entry which is preliminary data.</text>
</comment>
<dbReference type="AlphaFoldDB" id="A0A2B7X3C6"/>
<keyword evidence="3" id="KW-0732">Signal</keyword>
<dbReference type="EMBL" id="PDNC01000049">
    <property type="protein sequence ID" value="PGH03379.1"/>
    <property type="molecule type" value="Genomic_DNA"/>
</dbReference>
<evidence type="ECO:0000313" key="5">
    <source>
        <dbReference type="EMBL" id="PGH03379.1"/>
    </source>
</evidence>
<feature type="chain" id="PRO_5012586572" description="DUF7707 domain-containing protein" evidence="3">
    <location>
        <begin position="20"/>
        <end position="199"/>
    </location>
</feature>
<feature type="region of interest" description="Disordered" evidence="1">
    <location>
        <begin position="125"/>
        <end position="144"/>
    </location>
</feature>
<keyword evidence="2" id="KW-0472">Membrane</keyword>
<dbReference type="PANTHER" id="PTHR38118">
    <property type="entry name" value="ANCHORED CELL WALL PROTEIN 11-RELATED"/>
    <property type="match status" value="1"/>
</dbReference>
<feature type="domain" description="DUF7707" evidence="4">
    <location>
        <begin position="21"/>
        <end position="125"/>
    </location>
</feature>
<feature type="signal peptide" evidence="3">
    <location>
        <begin position="1"/>
        <end position="19"/>
    </location>
</feature>